<gene>
    <name evidence="6" type="ORF">BN1079_02325</name>
</gene>
<dbReference type="CDD" id="cd01949">
    <property type="entry name" value="GGDEF"/>
    <property type="match status" value="1"/>
</dbReference>
<dbReference type="SUPFAM" id="SSF55785">
    <property type="entry name" value="PYP-like sensor domain (PAS domain)"/>
    <property type="match status" value="1"/>
</dbReference>
<dbReference type="GO" id="GO:0043709">
    <property type="term" value="P:cell adhesion involved in single-species biofilm formation"/>
    <property type="evidence" value="ECO:0007669"/>
    <property type="project" value="TreeGrafter"/>
</dbReference>
<organism evidence="6 7">
    <name type="scientific">Pseudomonas saudiphocaensis</name>
    <dbReference type="NCBI Taxonomy" id="1499686"/>
    <lineage>
        <taxon>Bacteria</taxon>
        <taxon>Pseudomonadati</taxon>
        <taxon>Pseudomonadota</taxon>
        <taxon>Gammaproteobacteria</taxon>
        <taxon>Pseudomonadales</taxon>
        <taxon>Pseudomonadaceae</taxon>
        <taxon>Pseudomonas</taxon>
    </lineage>
</organism>
<dbReference type="GO" id="GO:1902201">
    <property type="term" value="P:negative regulation of bacterial-type flagellum-dependent cell motility"/>
    <property type="evidence" value="ECO:0007669"/>
    <property type="project" value="TreeGrafter"/>
</dbReference>
<proteinExistence type="predicted"/>
<accession>A0A078LV00</accession>
<dbReference type="Gene3D" id="3.30.70.270">
    <property type="match status" value="1"/>
</dbReference>
<protein>
    <recommendedName>
        <fullName evidence="3">diguanylate cyclase</fullName>
        <ecNumber evidence="3">2.7.7.65</ecNumber>
    </recommendedName>
</protein>
<evidence type="ECO:0000313" key="6">
    <source>
        <dbReference type="EMBL" id="CDZ94994.1"/>
    </source>
</evidence>
<dbReference type="PANTHER" id="PTHR45138:SF9">
    <property type="entry name" value="DIGUANYLATE CYCLASE DGCM-RELATED"/>
    <property type="match status" value="1"/>
</dbReference>
<comment type="cofactor">
    <cofactor evidence="1">
        <name>Mg(2+)</name>
        <dbReference type="ChEBI" id="CHEBI:18420"/>
    </cofactor>
</comment>
<dbReference type="SMART" id="SM00267">
    <property type="entry name" value="GGDEF"/>
    <property type="match status" value="1"/>
</dbReference>
<dbReference type="Gene3D" id="3.30.450.20">
    <property type="entry name" value="PAS domain"/>
    <property type="match status" value="1"/>
</dbReference>
<evidence type="ECO:0000259" key="5">
    <source>
        <dbReference type="PROSITE" id="PS50887"/>
    </source>
</evidence>
<reference evidence="6 7" key="1">
    <citation type="submission" date="2014-07" db="EMBL/GenBank/DDBJ databases">
        <authorList>
            <person name="Urmite Genomes Urmite Genomes"/>
        </authorList>
    </citation>
    <scope>NUCLEOTIDE SEQUENCE [LARGE SCALE GENOMIC DNA]</scope>
    <source>
        <strain evidence="6 7">20_BN</strain>
    </source>
</reference>
<dbReference type="InterPro" id="IPR050469">
    <property type="entry name" value="Diguanylate_Cyclase"/>
</dbReference>
<dbReference type="GO" id="GO:0052621">
    <property type="term" value="F:diguanylate cyclase activity"/>
    <property type="evidence" value="ECO:0007669"/>
    <property type="project" value="UniProtKB-EC"/>
</dbReference>
<dbReference type="InterPro" id="IPR043128">
    <property type="entry name" value="Rev_trsase/Diguanyl_cyclase"/>
</dbReference>
<comment type="catalytic activity">
    <reaction evidence="4">
        <text>2 GTP = 3',3'-c-di-GMP + 2 diphosphate</text>
        <dbReference type="Rhea" id="RHEA:24898"/>
        <dbReference type="ChEBI" id="CHEBI:33019"/>
        <dbReference type="ChEBI" id="CHEBI:37565"/>
        <dbReference type="ChEBI" id="CHEBI:58805"/>
        <dbReference type="EC" id="2.7.7.65"/>
    </reaction>
</comment>
<dbReference type="FunFam" id="3.30.70.270:FF:000001">
    <property type="entry name" value="Diguanylate cyclase domain protein"/>
    <property type="match status" value="1"/>
</dbReference>
<feature type="domain" description="GGDEF" evidence="5">
    <location>
        <begin position="181"/>
        <end position="314"/>
    </location>
</feature>
<dbReference type="Pfam" id="PF00990">
    <property type="entry name" value="GGDEF"/>
    <property type="match status" value="1"/>
</dbReference>
<dbReference type="EMBL" id="CCSF01000001">
    <property type="protein sequence ID" value="CDZ94994.1"/>
    <property type="molecule type" value="Genomic_DNA"/>
</dbReference>
<dbReference type="eggNOG" id="COG3706">
    <property type="taxonomic scope" value="Bacteria"/>
</dbReference>
<dbReference type="STRING" id="1499686.BN1079_02325"/>
<dbReference type="NCBIfam" id="TIGR00254">
    <property type="entry name" value="GGDEF"/>
    <property type="match status" value="1"/>
</dbReference>
<evidence type="ECO:0000256" key="4">
    <source>
        <dbReference type="ARBA" id="ARBA00034247"/>
    </source>
</evidence>
<dbReference type="PROSITE" id="PS50887">
    <property type="entry name" value="GGDEF"/>
    <property type="match status" value="1"/>
</dbReference>
<evidence type="ECO:0000313" key="7">
    <source>
        <dbReference type="Proteomes" id="UP000053902"/>
    </source>
</evidence>
<dbReference type="InterPro" id="IPR035965">
    <property type="entry name" value="PAS-like_dom_sf"/>
</dbReference>
<dbReference type="InterPro" id="IPR029787">
    <property type="entry name" value="Nucleotide_cyclase"/>
</dbReference>
<dbReference type="EC" id="2.7.7.65" evidence="3"/>
<name>A0A078LV00_9PSED</name>
<comment type="subcellular location">
    <subcellularLocation>
        <location evidence="2">Cell inner membrane</location>
    </subcellularLocation>
</comment>
<dbReference type="HOGENOM" id="CLU_000445_11_4_6"/>
<evidence type="ECO:0000256" key="3">
    <source>
        <dbReference type="ARBA" id="ARBA00012528"/>
    </source>
</evidence>
<dbReference type="Proteomes" id="UP000053902">
    <property type="component" value="Unassembled WGS sequence"/>
</dbReference>
<dbReference type="PANTHER" id="PTHR45138">
    <property type="entry name" value="REGULATORY COMPONENTS OF SENSORY TRANSDUCTION SYSTEM"/>
    <property type="match status" value="1"/>
</dbReference>
<evidence type="ECO:0000256" key="2">
    <source>
        <dbReference type="ARBA" id="ARBA00004533"/>
    </source>
</evidence>
<sequence length="315" mass="35187">MPEDSYPPVIAAQLEFPAIVEADLATILDRLDALVYVADMDTHELLFLNAYGRQKWGDFQGRKCWQVLQDKQDGPCGFCSNARLLDEHGKPSGVHVWEFQNTSNGHWYQCRDQAIEWTDGRIVRLEIATDITDRKRMELALEKAVARAEALARTDELTGLNNRRAFFELGERFCMRGRAGHPVAVLMFDVDHFKRINDTYGHAAGDALLRALGQRLPPLLRPTDVLGRLGGEEFAVLLPETDAQQAWLIAERLRSGIESLVVECEGRSIGCTASFGVAVHEHEAVCLDTLLGEADQALLQAKRAGRNRTHTAPSR</sequence>
<keyword evidence="7" id="KW-1185">Reference proteome</keyword>
<dbReference type="RefSeq" id="WP_197538855.1">
    <property type="nucleotide sequence ID" value="NZ_CCSF01000001.1"/>
</dbReference>
<dbReference type="SUPFAM" id="SSF55073">
    <property type="entry name" value="Nucleotide cyclase"/>
    <property type="match status" value="1"/>
</dbReference>
<dbReference type="AlphaFoldDB" id="A0A078LV00"/>
<dbReference type="GO" id="GO:0005886">
    <property type="term" value="C:plasma membrane"/>
    <property type="evidence" value="ECO:0007669"/>
    <property type="project" value="UniProtKB-SubCell"/>
</dbReference>
<dbReference type="InterPro" id="IPR000160">
    <property type="entry name" value="GGDEF_dom"/>
</dbReference>
<evidence type="ECO:0000256" key="1">
    <source>
        <dbReference type="ARBA" id="ARBA00001946"/>
    </source>
</evidence>